<proteinExistence type="inferred from homology"/>
<accession>A0A137PJ25</accession>
<dbReference type="InterPro" id="IPR033116">
    <property type="entry name" value="TRYPSIN_SER"/>
</dbReference>
<name>A0A137PJ25_CONC2</name>
<protein>
    <submittedName>
        <fullName evidence="6">Trypsin-like protease</fullName>
    </submittedName>
</protein>
<dbReference type="InterPro" id="IPR043504">
    <property type="entry name" value="Peptidase_S1_PA_chymotrypsin"/>
</dbReference>
<evidence type="ECO:0000256" key="1">
    <source>
        <dbReference type="ARBA" id="ARBA00007664"/>
    </source>
</evidence>
<dbReference type="Gene3D" id="2.40.10.10">
    <property type="entry name" value="Trypsin-like serine proteases"/>
    <property type="match status" value="1"/>
</dbReference>
<dbReference type="SUPFAM" id="SSF50494">
    <property type="entry name" value="Trypsin-like serine proteases"/>
    <property type="match status" value="1"/>
</dbReference>
<dbReference type="CDD" id="cd00190">
    <property type="entry name" value="Tryp_SPc"/>
    <property type="match status" value="1"/>
</dbReference>
<dbReference type="InterPro" id="IPR009003">
    <property type="entry name" value="Peptidase_S1_PA"/>
</dbReference>
<keyword evidence="7" id="KW-1185">Reference proteome</keyword>
<dbReference type="PROSITE" id="PS00135">
    <property type="entry name" value="TRYPSIN_SER"/>
    <property type="match status" value="1"/>
</dbReference>
<reference evidence="6 7" key="1">
    <citation type="journal article" date="2015" name="Genome Biol. Evol.">
        <title>Phylogenomic analyses indicate that early fungi evolved digesting cell walls of algal ancestors of land plants.</title>
        <authorList>
            <person name="Chang Y."/>
            <person name="Wang S."/>
            <person name="Sekimoto S."/>
            <person name="Aerts A.L."/>
            <person name="Choi C."/>
            <person name="Clum A."/>
            <person name="LaButti K.M."/>
            <person name="Lindquist E.A."/>
            <person name="Yee Ngan C."/>
            <person name="Ohm R.A."/>
            <person name="Salamov A.A."/>
            <person name="Grigoriev I.V."/>
            <person name="Spatafora J.W."/>
            <person name="Berbee M.L."/>
        </authorList>
    </citation>
    <scope>NUCLEOTIDE SEQUENCE [LARGE SCALE GENOMIC DNA]</scope>
    <source>
        <strain evidence="6 7">NRRL 28638</strain>
    </source>
</reference>
<dbReference type="FunFam" id="2.40.10.10:FF:000068">
    <property type="entry name" value="transmembrane protease serine 2"/>
    <property type="match status" value="1"/>
</dbReference>
<dbReference type="PANTHER" id="PTHR24276:SF91">
    <property type="entry name" value="AT26814P-RELATED"/>
    <property type="match status" value="1"/>
</dbReference>
<feature type="chain" id="PRO_5007294852" evidence="4">
    <location>
        <begin position="17"/>
        <end position="244"/>
    </location>
</feature>
<sequence>MQYSTLLLLAISSLLAAPAVEVQGGNDRIVGGRPSGGYSFMASLQINGQHFCGGTLVAPSTIVTAGHCVQDIDASQVTVRLGITQLSDYGGETIQATQAFAHPQFDIQRLVNDVAIITLASPSSATPANLDTSNIGSRVGTTAINAGWGLLYNQGQQPDQLMEVDLRISPNSRCQSSLYGFNGQASICMSGATATQTPCNGDSGGPLIVGNTLIGAVSYGNACRGDSAFTRIYTYLNWINQYLN</sequence>
<feature type="signal peptide" evidence="4">
    <location>
        <begin position="1"/>
        <end position="16"/>
    </location>
</feature>
<evidence type="ECO:0000256" key="4">
    <source>
        <dbReference type="SAM" id="SignalP"/>
    </source>
</evidence>
<keyword evidence="4" id="KW-0732">Signal</keyword>
<feature type="domain" description="Peptidase S1" evidence="5">
    <location>
        <begin position="29"/>
        <end position="244"/>
    </location>
</feature>
<dbReference type="InterPro" id="IPR001254">
    <property type="entry name" value="Trypsin_dom"/>
</dbReference>
<dbReference type="InterPro" id="IPR001314">
    <property type="entry name" value="Peptidase_S1A"/>
</dbReference>
<dbReference type="STRING" id="796925.A0A137PJ25"/>
<dbReference type="OrthoDB" id="6380398at2759"/>
<evidence type="ECO:0000259" key="5">
    <source>
        <dbReference type="PROSITE" id="PS50240"/>
    </source>
</evidence>
<dbReference type="PROSITE" id="PS00134">
    <property type="entry name" value="TRYPSIN_HIS"/>
    <property type="match status" value="1"/>
</dbReference>
<comment type="similarity">
    <text evidence="1">Belongs to the peptidase S1 family.</text>
</comment>
<dbReference type="GO" id="GO:0006508">
    <property type="term" value="P:proteolysis"/>
    <property type="evidence" value="ECO:0007669"/>
    <property type="project" value="UniProtKB-KW"/>
</dbReference>
<organism evidence="6 7">
    <name type="scientific">Conidiobolus coronatus (strain ATCC 28846 / CBS 209.66 / NRRL 28638)</name>
    <name type="common">Delacroixia coronata</name>
    <dbReference type="NCBI Taxonomy" id="796925"/>
    <lineage>
        <taxon>Eukaryota</taxon>
        <taxon>Fungi</taxon>
        <taxon>Fungi incertae sedis</taxon>
        <taxon>Zoopagomycota</taxon>
        <taxon>Entomophthoromycotina</taxon>
        <taxon>Entomophthoromycetes</taxon>
        <taxon>Entomophthorales</taxon>
        <taxon>Ancylistaceae</taxon>
        <taxon>Conidiobolus</taxon>
    </lineage>
</organism>
<dbReference type="PROSITE" id="PS50240">
    <property type="entry name" value="TRYPSIN_DOM"/>
    <property type="match status" value="1"/>
</dbReference>
<evidence type="ECO:0000256" key="3">
    <source>
        <dbReference type="RuleBase" id="RU363034"/>
    </source>
</evidence>
<keyword evidence="3" id="KW-0720">Serine protease</keyword>
<dbReference type="Proteomes" id="UP000070444">
    <property type="component" value="Unassembled WGS sequence"/>
</dbReference>
<dbReference type="AlphaFoldDB" id="A0A137PJ25"/>
<dbReference type="InterPro" id="IPR018114">
    <property type="entry name" value="TRYPSIN_HIS"/>
</dbReference>
<dbReference type="Pfam" id="PF00089">
    <property type="entry name" value="Trypsin"/>
    <property type="match status" value="1"/>
</dbReference>
<dbReference type="PANTHER" id="PTHR24276">
    <property type="entry name" value="POLYSERASE-RELATED"/>
    <property type="match status" value="1"/>
</dbReference>
<dbReference type="GO" id="GO:0004252">
    <property type="term" value="F:serine-type endopeptidase activity"/>
    <property type="evidence" value="ECO:0007669"/>
    <property type="project" value="InterPro"/>
</dbReference>
<dbReference type="InterPro" id="IPR050430">
    <property type="entry name" value="Peptidase_S1"/>
</dbReference>
<dbReference type="SMART" id="SM00020">
    <property type="entry name" value="Tryp_SPc"/>
    <property type="match status" value="1"/>
</dbReference>
<keyword evidence="3 6" id="KW-0645">Protease</keyword>
<keyword evidence="2" id="KW-1015">Disulfide bond</keyword>
<evidence type="ECO:0000256" key="2">
    <source>
        <dbReference type="ARBA" id="ARBA00023157"/>
    </source>
</evidence>
<evidence type="ECO:0000313" key="7">
    <source>
        <dbReference type="Proteomes" id="UP000070444"/>
    </source>
</evidence>
<dbReference type="EMBL" id="KQ964418">
    <property type="protein sequence ID" value="KXN75006.1"/>
    <property type="molecule type" value="Genomic_DNA"/>
</dbReference>
<gene>
    <name evidence="6" type="ORF">CONCODRAFT_67019</name>
</gene>
<dbReference type="PRINTS" id="PR00722">
    <property type="entry name" value="CHYMOTRYPSIN"/>
</dbReference>
<evidence type="ECO:0000313" key="6">
    <source>
        <dbReference type="EMBL" id="KXN75006.1"/>
    </source>
</evidence>
<keyword evidence="3" id="KW-0378">Hydrolase</keyword>